<gene>
    <name evidence="2" type="ORF">C2845_PM11G17890</name>
</gene>
<protein>
    <submittedName>
        <fullName evidence="2">Aminoacrylate hydrolase RutD</fullName>
    </submittedName>
</protein>
<dbReference type="STRING" id="4540.A0A3L6RUB0"/>
<accession>A0A3L6RUB0</accession>
<dbReference type="InterPro" id="IPR029058">
    <property type="entry name" value="AB_hydrolase_fold"/>
</dbReference>
<dbReference type="SUPFAM" id="SSF53474">
    <property type="entry name" value="alpha/beta-Hydrolases"/>
    <property type="match status" value="2"/>
</dbReference>
<proteinExistence type="predicted"/>
<dbReference type="InterPro" id="IPR000073">
    <property type="entry name" value="AB_hydrolase_1"/>
</dbReference>
<organism evidence="2 3">
    <name type="scientific">Panicum miliaceum</name>
    <name type="common">Proso millet</name>
    <name type="synonym">Broomcorn millet</name>
    <dbReference type="NCBI Taxonomy" id="4540"/>
    <lineage>
        <taxon>Eukaryota</taxon>
        <taxon>Viridiplantae</taxon>
        <taxon>Streptophyta</taxon>
        <taxon>Embryophyta</taxon>
        <taxon>Tracheophyta</taxon>
        <taxon>Spermatophyta</taxon>
        <taxon>Magnoliopsida</taxon>
        <taxon>Liliopsida</taxon>
        <taxon>Poales</taxon>
        <taxon>Poaceae</taxon>
        <taxon>PACMAD clade</taxon>
        <taxon>Panicoideae</taxon>
        <taxon>Panicodae</taxon>
        <taxon>Paniceae</taxon>
        <taxon>Panicinae</taxon>
        <taxon>Panicum</taxon>
        <taxon>Panicum sect. Panicum</taxon>
    </lineage>
</organism>
<keyword evidence="2" id="KW-0378">Hydrolase</keyword>
<dbReference type="EMBL" id="PQIB02000007">
    <property type="protein sequence ID" value="RLN08753.1"/>
    <property type="molecule type" value="Genomic_DNA"/>
</dbReference>
<evidence type="ECO:0000259" key="1">
    <source>
        <dbReference type="Pfam" id="PF00561"/>
    </source>
</evidence>
<evidence type="ECO:0000313" key="2">
    <source>
        <dbReference type="EMBL" id="RLN08753.1"/>
    </source>
</evidence>
<keyword evidence="3" id="KW-1185">Reference proteome</keyword>
<dbReference type="Pfam" id="PF00561">
    <property type="entry name" value="Abhydrolase_1"/>
    <property type="match status" value="1"/>
</dbReference>
<feature type="domain" description="AB hydrolase-1" evidence="1">
    <location>
        <begin position="17"/>
        <end position="71"/>
    </location>
</feature>
<dbReference type="InterPro" id="IPR050471">
    <property type="entry name" value="AB_hydrolase"/>
</dbReference>
<sequence>MEPDDEEAPAGDDSGAAEGVEVCCYDNRGMGRSSVPEQKSQYTTVIMAKDALALMDHLGWRKAHVFGHSMGETHFLQPLPLVLLKILTVSETGSMIASKLAAMAPDRVASLALLNTTGGGYQCIPKEYLEEAVGSSTRRQMLYREYVKGLSSGGMQSRHGFEGQLNAFWTHKLSTKELDRIRLAGFFVLIIHGRDDVIAQLYYARRLAEKLQPAAKLVELNGGHLVSHERPAEVNMSLMEMIKASKSNTDLEEWSNLPKKSDAAIGKLGIDKKIYVAE</sequence>
<dbReference type="Proteomes" id="UP000275267">
    <property type="component" value="Unassembled WGS sequence"/>
</dbReference>
<dbReference type="PANTHER" id="PTHR43433:SF5">
    <property type="entry name" value="AB HYDROLASE-1 DOMAIN-CONTAINING PROTEIN"/>
    <property type="match status" value="1"/>
</dbReference>
<dbReference type="GO" id="GO:0016787">
    <property type="term" value="F:hydrolase activity"/>
    <property type="evidence" value="ECO:0007669"/>
    <property type="project" value="UniProtKB-KW"/>
</dbReference>
<dbReference type="AlphaFoldDB" id="A0A3L6RUB0"/>
<reference evidence="3" key="1">
    <citation type="journal article" date="2019" name="Nat. Commun.">
        <title>The genome of broomcorn millet.</title>
        <authorList>
            <person name="Zou C."/>
            <person name="Miki D."/>
            <person name="Li D."/>
            <person name="Tang Q."/>
            <person name="Xiao L."/>
            <person name="Rajput S."/>
            <person name="Deng P."/>
            <person name="Jia W."/>
            <person name="Huang R."/>
            <person name="Zhang M."/>
            <person name="Sun Y."/>
            <person name="Hu J."/>
            <person name="Fu X."/>
            <person name="Schnable P.S."/>
            <person name="Li F."/>
            <person name="Zhang H."/>
            <person name="Feng B."/>
            <person name="Zhu X."/>
            <person name="Liu R."/>
            <person name="Schnable J.C."/>
            <person name="Zhu J.-K."/>
            <person name="Zhang H."/>
        </authorList>
    </citation>
    <scope>NUCLEOTIDE SEQUENCE [LARGE SCALE GENOMIC DNA]</scope>
</reference>
<name>A0A3L6RUB0_PANMI</name>
<dbReference type="OrthoDB" id="19657at2759"/>
<evidence type="ECO:0000313" key="3">
    <source>
        <dbReference type="Proteomes" id="UP000275267"/>
    </source>
</evidence>
<comment type="caution">
    <text evidence="2">The sequence shown here is derived from an EMBL/GenBank/DDBJ whole genome shotgun (WGS) entry which is preliminary data.</text>
</comment>
<dbReference type="PANTHER" id="PTHR43433">
    <property type="entry name" value="HYDROLASE, ALPHA/BETA FOLD FAMILY PROTEIN"/>
    <property type="match status" value="1"/>
</dbReference>
<dbReference type="Gene3D" id="3.40.50.1820">
    <property type="entry name" value="alpha/beta hydrolase"/>
    <property type="match status" value="1"/>
</dbReference>